<dbReference type="PANTHER" id="PTHR30614">
    <property type="entry name" value="MEMBRANE COMPONENT OF AMINO ACID ABC TRANSPORTER"/>
    <property type="match status" value="1"/>
</dbReference>
<dbReference type="EMBL" id="LT607413">
    <property type="protein sequence ID" value="SCF40320.1"/>
    <property type="molecule type" value="Genomic_DNA"/>
</dbReference>
<name>A0A1C5A532_MICEC</name>
<dbReference type="NCBIfam" id="TIGR03003">
    <property type="entry name" value="ectoine_ehuD"/>
    <property type="match status" value="1"/>
</dbReference>
<proteinExistence type="inferred from homology"/>
<evidence type="ECO:0000256" key="5">
    <source>
        <dbReference type="ARBA" id="ARBA00022970"/>
    </source>
</evidence>
<keyword evidence="11" id="KW-1185">Reference proteome</keyword>
<evidence type="ECO:0000313" key="10">
    <source>
        <dbReference type="EMBL" id="SCF40320.1"/>
    </source>
</evidence>
<dbReference type="SUPFAM" id="SSF161098">
    <property type="entry name" value="MetI-like"/>
    <property type="match status" value="1"/>
</dbReference>
<gene>
    <name evidence="10" type="ORF">GA0070618_6324</name>
</gene>
<dbReference type="InterPro" id="IPR043429">
    <property type="entry name" value="ArtM/GltK/GlnP/TcyL/YhdX-like"/>
</dbReference>
<dbReference type="Pfam" id="PF00528">
    <property type="entry name" value="BPD_transp_1"/>
    <property type="match status" value="1"/>
</dbReference>
<dbReference type="RefSeq" id="WP_088984873.1">
    <property type="nucleotide sequence ID" value="NZ_LT607413.1"/>
</dbReference>
<comment type="similarity">
    <text evidence="8">Belongs to the binding-protein-dependent transport system permease family.</text>
</comment>
<dbReference type="Proteomes" id="UP000198253">
    <property type="component" value="Chromosome I"/>
</dbReference>
<evidence type="ECO:0000256" key="7">
    <source>
        <dbReference type="ARBA" id="ARBA00023136"/>
    </source>
</evidence>
<accession>A0A1C5A532</accession>
<evidence type="ECO:0000256" key="1">
    <source>
        <dbReference type="ARBA" id="ARBA00004651"/>
    </source>
</evidence>
<dbReference type="InterPro" id="IPR010065">
    <property type="entry name" value="AA_ABC_transptr_permease_3TM"/>
</dbReference>
<evidence type="ECO:0000313" key="11">
    <source>
        <dbReference type="Proteomes" id="UP000198253"/>
    </source>
</evidence>
<reference evidence="11" key="1">
    <citation type="submission" date="2016-06" db="EMBL/GenBank/DDBJ databases">
        <authorList>
            <person name="Varghese N."/>
            <person name="Submissions Spin"/>
        </authorList>
    </citation>
    <scope>NUCLEOTIDE SEQUENCE [LARGE SCALE GENOMIC DNA]</scope>
    <source>
        <strain evidence="11">DSM 43816</strain>
    </source>
</reference>
<feature type="transmembrane region" description="Helical" evidence="8">
    <location>
        <begin position="72"/>
        <end position="98"/>
    </location>
</feature>
<feature type="transmembrane region" description="Helical" evidence="8">
    <location>
        <begin position="191"/>
        <end position="211"/>
    </location>
</feature>
<comment type="subcellular location">
    <subcellularLocation>
        <location evidence="1 8">Cell membrane</location>
        <topology evidence="1 8">Multi-pass membrane protein</topology>
    </subcellularLocation>
</comment>
<evidence type="ECO:0000256" key="2">
    <source>
        <dbReference type="ARBA" id="ARBA00022448"/>
    </source>
</evidence>
<evidence type="ECO:0000259" key="9">
    <source>
        <dbReference type="PROSITE" id="PS50928"/>
    </source>
</evidence>
<dbReference type="InterPro" id="IPR035906">
    <property type="entry name" value="MetI-like_sf"/>
</dbReference>
<keyword evidence="7 8" id="KW-0472">Membrane</keyword>
<dbReference type="OrthoDB" id="9814902at2"/>
<keyword evidence="3" id="KW-1003">Cell membrane</keyword>
<evidence type="ECO:0000256" key="6">
    <source>
        <dbReference type="ARBA" id="ARBA00022989"/>
    </source>
</evidence>
<feature type="domain" description="ABC transmembrane type-1" evidence="9">
    <location>
        <begin position="19"/>
        <end position="208"/>
    </location>
</feature>
<dbReference type="GO" id="GO:0006865">
    <property type="term" value="P:amino acid transport"/>
    <property type="evidence" value="ECO:0007669"/>
    <property type="project" value="UniProtKB-KW"/>
</dbReference>
<evidence type="ECO:0000256" key="8">
    <source>
        <dbReference type="RuleBase" id="RU363032"/>
    </source>
</evidence>
<keyword evidence="6 8" id="KW-1133">Transmembrane helix</keyword>
<keyword evidence="5" id="KW-0029">Amino-acid transport</keyword>
<evidence type="ECO:0000256" key="4">
    <source>
        <dbReference type="ARBA" id="ARBA00022692"/>
    </source>
</evidence>
<feature type="transmembrane region" description="Helical" evidence="8">
    <location>
        <begin position="20"/>
        <end position="43"/>
    </location>
</feature>
<evidence type="ECO:0000256" key="3">
    <source>
        <dbReference type="ARBA" id="ARBA00022475"/>
    </source>
</evidence>
<dbReference type="PANTHER" id="PTHR30614:SF0">
    <property type="entry name" value="L-CYSTINE TRANSPORT SYSTEM PERMEASE PROTEIN TCYL"/>
    <property type="match status" value="1"/>
</dbReference>
<dbReference type="CDD" id="cd06261">
    <property type="entry name" value="TM_PBP2"/>
    <property type="match status" value="1"/>
</dbReference>
<dbReference type="InterPro" id="IPR000515">
    <property type="entry name" value="MetI-like"/>
</dbReference>
<dbReference type="GO" id="GO:0022857">
    <property type="term" value="F:transmembrane transporter activity"/>
    <property type="evidence" value="ECO:0007669"/>
    <property type="project" value="InterPro"/>
</dbReference>
<organism evidence="10 11">
    <name type="scientific">Micromonospora echinospora</name>
    <name type="common">Micromonospora purpurea</name>
    <dbReference type="NCBI Taxonomy" id="1877"/>
    <lineage>
        <taxon>Bacteria</taxon>
        <taxon>Bacillati</taxon>
        <taxon>Actinomycetota</taxon>
        <taxon>Actinomycetes</taxon>
        <taxon>Micromonosporales</taxon>
        <taxon>Micromonosporaceae</taxon>
        <taxon>Micromonospora</taxon>
    </lineage>
</organism>
<protein>
    <submittedName>
        <fullName evidence="10">Polar amino acid transport system permease protein</fullName>
    </submittedName>
</protein>
<keyword evidence="2 8" id="KW-0813">Transport</keyword>
<keyword evidence="4 8" id="KW-0812">Transmembrane</keyword>
<dbReference type="InterPro" id="IPR014341">
    <property type="entry name" value="Ectoine_EhuD"/>
</dbReference>
<dbReference type="InParanoid" id="A0A1C5A532"/>
<sequence>MSWDWTYAWDSMPQLLDAFVTTLLATVLSAVLALVLGLVIALVERRGPRSVLARLVGLGANFIRRTPSLIQLYFIFYVGPTLGLTLSALTAGVIALGVHFGTYTAESYRAGIDAVPRGQWDAATALSIPRRQIWIKVVLPQAIPPILAAQGNWVLIIFKSTALLSTITVVELVSAAQQIGSDHLAYLEPTVLVGIFFLAVSYPASVLLRIYERRISQHR</sequence>
<dbReference type="PROSITE" id="PS50928">
    <property type="entry name" value="ABC_TM1"/>
    <property type="match status" value="1"/>
</dbReference>
<dbReference type="AlphaFoldDB" id="A0A1C5A532"/>
<dbReference type="Gene3D" id="1.10.3720.10">
    <property type="entry name" value="MetI-like"/>
    <property type="match status" value="1"/>
</dbReference>
<dbReference type="GO" id="GO:0043190">
    <property type="term" value="C:ATP-binding cassette (ABC) transporter complex"/>
    <property type="evidence" value="ECO:0007669"/>
    <property type="project" value="InterPro"/>
</dbReference>
<dbReference type="NCBIfam" id="TIGR01726">
    <property type="entry name" value="HEQRo_perm_3TM"/>
    <property type="match status" value="1"/>
</dbReference>